<comment type="caution">
    <text evidence="3">The sequence shown here is derived from an EMBL/GenBank/DDBJ whole genome shotgun (WGS) entry which is preliminary data.</text>
</comment>
<dbReference type="EMBL" id="MLJW01000682">
    <property type="protein sequence ID" value="OIQ83675.1"/>
    <property type="molecule type" value="Genomic_DNA"/>
</dbReference>
<evidence type="ECO:0000259" key="2">
    <source>
        <dbReference type="Pfam" id="PF13400"/>
    </source>
</evidence>
<dbReference type="AlphaFoldDB" id="A0A1J5R1R6"/>
<accession>A0A1J5R1R6</accession>
<dbReference type="InterPro" id="IPR028087">
    <property type="entry name" value="Tad_N"/>
</dbReference>
<evidence type="ECO:0000313" key="3">
    <source>
        <dbReference type="EMBL" id="OIQ83675.1"/>
    </source>
</evidence>
<gene>
    <name evidence="3" type="ORF">GALL_345250</name>
</gene>
<feature type="domain" description="Putative Flp pilus-assembly TadG-like N-terminal" evidence="2">
    <location>
        <begin position="9"/>
        <end position="55"/>
    </location>
</feature>
<proteinExistence type="predicted"/>
<keyword evidence="1" id="KW-0812">Transmembrane</keyword>
<feature type="transmembrane region" description="Helical" evidence="1">
    <location>
        <begin position="12"/>
        <end position="35"/>
    </location>
</feature>
<keyword evidence="1" id="KW-1133">Transmembrane helix</keyword>
<reference evidence="3" key="1">
    <citation type="submission" date="2016-10" db="EMBL/GenBank/DDBJ databases">
        <title>Sequence of Gallionella enrichment culture.</title>
        <authorList>
            <person name="Poehlein A."/>
            <person name="Muehling M."/>
            <person name="Daniel R."/>
        </authorList>
    </citation>
    <scope>NUCLEOTIDE SEQUENCE</scope>
</reference>
<sequence>MSRAREDDGQVTLLAIVFTMLALLLVTAVVSATGIHLERKRLLALADALALEAADELEPSVVYAGPGRAPQAGAVISLTDRDVDRAVDRYLRDNPDAAAGFDGFSVSARASGDGRTAEVALGALARPEIVSWVTAPWSDGIMLRVESSARAW</sequence>
<name>A0A1J5R1R6_9ZZZZ</name>
<keyword evidence="1" id="KW-0472">Membrane</keyword>
<protein>
    <recommendedName>
        <fullName evidence="2">Putative Flp pilus-assembly TadG-like N-terminal domain-containing protein</fullName>
    </recommendedName>
</protein>
<evidence type="ECO:0000256" key="1">
    <source>
        <dbReference type="SAM" id="Phobius"/>
    </source>
</evidence>
<dbReference type="Pfam" id="PF13400">
    <property type="entry name" value="Tad"/>
    <property type="match status" value="1"/>
</dbReference>
<organism evidence="3">
    <name type="scientific">mine drainage metagenome</name>
    <dbReference type="NCBI Taxonomy" id="410659"/>
    <lineage>
        <taxon>unclassified sequences</taxon>
        <taxon>metagenomes</taxon>
        <taxon>ecological metagenomes</taxon>
    </lineage>
</organism>